<dbReference type="SUPFAM" id="SSF54631">
    <property type="entry name" value="CBS-domain pair"/>
    <property type="match status" value="1"/>
</dbReference>
<gene>
    <name evidence="1" type="ORF">ACFPDQ_01125</name>
</gene>
<dbReference type="Proteomes" id="UP001595926">
    <property type="component" value="Unassembled WGS sequence"/>
</dbReference>
<name>A0ABV9T938_9GAMM</name>
<organism evidence="1 2">
    <name type="scientific">Pseudofrancisella aestuarii</name>
    <dbReference type="NCBI Taxonomy" id="2670347"/>
    <lineage>
        <taxon>Bacteria</taxon>
        <taxon>Pseudomonadati</taxon>
        <taxon>Pseudomonadota</taxon>
        <taxon>Gammaproteobacteria</taxon>
        <taxon>Thiotrichales</taxon>
        <taxon>Francisellaceae</taxon>
        <taxon>Pseudofrancisella</taxon>
    </lineage>
</organism>
<proteinExistence type="predicted"/>
<protein>
    <recommendedName>
        <fullName evidence="3">CBS domain-containing protein</fullName>
    </recommendedName>
</protein>
<evidence type="ECO:0008006" key="3">
    <source>
        <dbReference type="Google" id="ProtNLM"/>
    </source>
</evidence>
<dbReference type="RefSeq" id="WP_119330615.1">
    <property type="nucleotide sequence ID" value="NZ_JBHSJH010000001.1"/>
</dbReference>
<comment type="caution">
    <text evidence="1">The sequence shown here is derived from an EMBL/GenBank/DDBJ whole genome shotgun (WGS) entry which is preliminary data.</text>
</comment>
<accession>A0ABV9T938</accession>
<evidence type="ECO:0000313" key="2">
    <source>
        <dbReference type="Proteomes" id="UP001595926"/>
    </source>
</evidence>
<dbReference type="InterPro" id="IPR046342">
    <property type="entry name" value="CBS_dom_sf"/>
</dbReference>
<dbReference type="EMBL" id="JBHSJH010000001">
    <property type="protein sequence ID" value="MFC4891649.1"/>
    <property type="molecule type" value="Genomic_DNA"/>
</dbReference>
<evidence type="ECO:0000313" key="1">
    <source>
        <dbReference type="EMBL" id="MFC4891649.1"/>
    </source>
</evidence>
<reference evidence="2" key="1">
    <citation type="journal article" date="2019" name="Int. J. Syst. Evol. Microbiol.">
        <title>The Global Catalogue of Microorganisms (GCM) 10K type strain sequencing project: providing services to taxonomists for standard genome sequencing and annotation.</title>
        <authorList>
            <consortium name="The Broad Institute Genomics Platform"/>
            <consortium name="The Broad Institute Genome Sequencing Center for Infectious Disease"/>
            <person name="Wu L."/>
            <person name="Ma J."/>
        </authorList>
    </citation>
    <scope>NUCLEOTIDE SEQUENCE [LARGE SCALE GENOMIC DNA]</scope>
    <source>
        <strain evidence="2">CGMCC 1.13718</strain>
    </source>
</reference>
<keyword evidence="2" id="KW-1185">Reference proteome</keyword>
<sequence length="198" mass="22546">MDLKDFKTIETIKFSDTKKFKYLNEDASKLLYLDSPAIEVFRDYKTTAALVTSSDTVASDIKKKMKLANKDVILVINSEDRVTGIIDLHYLEGVALQKLAQDSGTNIKDLTAEEIKLDIAKVRMIHYDMLEDAKIGHIIKTLLKDNRHQILIYEDDENGNPFIRGYFALSYIKRKLGLEVYLSHQKDGVASISKVVMN</sequence>